<dbReference type="Proteomes" id="UP000004995">
    <property type="component" value="Unassembled WGS sequence"/>
</dbReference>
<dbReference type="EMBL" id="CM003535">
    <property type="protein sequence ID" value="RCV37373.1"/>
    <property type="molecule type" value="Genomic_DNA"/>
</dbReference>
<feature type="domain" description="DUF1618" evidence="1">
    <location>
        <begin position="215"/>
        <end position="348"/>
    </location>
</feature>
<dbReference type="OrthoDB" id="661431at2759"/>
<dbReference type="InterPro" id="IPR011676">
    <property type="entry name" value="DUF1618"/>
</dbReference>
<dbReference type="PANTHER" id="PTHR33074:SF72">
    <property type="entry name" value="DUF1618 DOMAIN-CONTAINING PROTEIN"/>
    <property type="match status" value="1"/>
</dbReference>
<dbReference type="GeneID" id="101755366"/>
<organism evidence="2">
    <name type="scientific">Setaria italica</name>
    <name type="common">Foxtail millet</name>
    <name type="synonym">Panicum italicum</name>
    <dbReference type="NCBI Taxonomy" id="4555"/>
    <lineage>
        <taxon>Eukaryota</taxon>
        <taxon>Viridiplantae</taxon>
        <taxon>Streptophyta</taxon>
        <taxon>Embryophyta</taxon>
        <taxon>Tracheophyta</taxon>
        <taxon>Spermatophyta</taxon>
        <taxon>Magnoliopsida</taxon>
        <taxon>Liliopsida</taxon>
        <taxon>Poales</taxon>
        <taxon>Poaceae</taxon>
        <taxon>PACMAD clade</taxon>
        <taxon>Panicoideae</taxon>
        <taxon>Panicodae</taxon>
        <taxon>Paniceae</taxon>
        <taxon>Cenchrinae</taxon>
        <taxon>Setaria</taxon>
    </lineage>
</organism>
<dbReference type="Pfam" id="PF07762">
    <property type="entry name" value="DUF1618"/>
    <property type="match status" value="1"/>
</dbReference>
<keyword evidence="4" id="KW-1185">Reference proteome</keyword>
<sequence>MSTTKASSSQRPRRGSGRPANVLFNIEAVFGIHNSSTTAEDRTRNGKAIQVSFCLKRPPQPSTLYVYSSDLNRSLPPEILYSVDDLLLLRVNMGSGPCDSRGRDYDYFVYRADSTRPSLELLRRPHPHLSSSSAGLLPRPDGHYTVAALNFTGTVHQFELHLFHSDTSTWISRMLSVDAPLEDFPVKVPRNCDRLFDHHTTTVITIGGEGGTMGWVDLWREILLCDVLVGQPSLRSMPIPLPLVEMSYNNGRGVELGNPAQRRGIAFIRGKGCLRLVHLEITEERLPENDAETGFISVRVDDWALTTWSNKEMSSSLEDWHKESVVKASSIAIDPAISQALEDTGLLRRPRENEAATEWQNLQNLSMSRPSPCISGEDIVYLVAREKFMHPKACILSVDMKNGGRLRSAAYFCTRRYRGLDVIYCPSRMSKYMNPATTPVTVRKDAEE</sequence>
<accession>K3ZIG0</accession>
<name>K3ZIG0_SETIT</name>
<dbReference type="KEGG" id="sita:101755366"/>
<evidence type="ECO:0000313" key="4">
    <source>
        <dbReference type="Proteomes" id="UP000004995"/>
    </source>
</evidence>
<dbReference type="RefSeq" id="XP_004978869.1">
    <property type="nucleotide sequence ID" value="XM_004978812.3"/>
</dbReference>
<dbReference type="eggNOG" id="ENOG502R3GK">
    <property type="taxonomic scope" value="Eukaryota"/>
</dbReference>
<dbReference type="AlphaFoldDB" id="K3ZIG0"/>
<reference evidence="3" key="3">
    <citation type="submission" date="2018-08" db="UniProtKB">
        <authorList>
            <consortium name="EnsemblPlants"/>
        </authorList>
    </citation>
    <scope>IDENTIFICATION</scope>
    <source>
        <strain evidence="3">Yugu1</strain>
    </source>
</reference>
<dbReference type="PANTHER" id="PTHR33074">
    <property type="entry name" value="EXPRESSED PROTEIN-RELATED"/>
    <property type="match status" value="1"/>
</dbReference>
<dbReference type="FunCoup" id="K3ZIG0">
    <property type="interactions" value="218"/>
</dbReference>
<reference evidence="2" key="2">
    <citation type="submission" date="2015-07" db="EMBL/GenBank/DDBJ databases">
        <authorList>
            <person name="Noorani M."/>
        </authorList>
    </citation>
    <scope>NUCLEOTIDE SEQUENCE</scope>
    <source>
        <strain evidence="2">Yugu1</strain>
    </source>
</reference>
<proteinExistence type="predicted"/>
<dbReference type="OMA" id="RIDGNYC"/>
<reference evidence="2 4" key="1">
    <citation type="journal article" date="2012" name="Nat. Biotechnol.">
        <title>Reference genome sequence of the model plant Setaria.</title>
        <authorList>
            <person name="Bennetzen J.L."/>
            <person name="Schmutz J."/>
            <person name="Wang H."/>
            <person name="Percifield R."/>
            <person name="Hawkins J."/>
            <person name="Pontaroli A.C."/>
            <person name="Estep M."/>
            <person name="Feng L."/>
            <person name="Vaughn J.N."/>
            <person name="Grimwood J."/>
            <person name="Jenkins J."/>
            <person name="Barry K."/>
            <person name="Lindquist E."/>
            <person name="Hellsten U."/>
            <person name="Deshpande S."/>
            <person name="Wang X."/>
            <person name="Wu X."/>
            <person name="Mitros T."/>
            <person name="Triplett J."/>
            <person name="Yang X."/>
            <person name="Ye C.Y."/>
            <person name="Mauro-Herrera M."/>
            <person name="Wang L."/>
            <person name="Li P."/>
            <person name="Sharma M."/>
            <person name="Sharma R."/>
            <person name="Ronald P.C."/>
            <person name="Panaud O."/>
            <person name="Kellogg E.A."/>
            <person name="Brutnell T.P."/>
            <person name="Doust A.N."/>
            <person name="Tuskan G.A."/>
            <person name="Rokhsar D."/>
            <person name="Devos K.M."/>
        </authorList>
    </citation>
    <scope>NUCLEOTIDE SEQUENCE [LARGE SCALE GENOMIC DNA]</scope>
    <source>
        <strain evidence="4">cv. Yugu1</strain>
        <strain evidence="2">Yugu1</strain>
    </source>
</reference>
<evidence type="ECO:0000313" key="3">
    <source>
        <dbReference type="EnsemblPlants" id="KQK93854"/>
    </source>
</evidence>
<dbReference type="HOGENOM" id="CLU_008956_6_2_1"/>
<evidence type="ECO:0000313" key="2">
    <source>
        <dbReference type="EMBL" id="RCV37373.1"/>
    </source>
</evidence>
<dbReference type="Gramene" id="KQK93854">
    <property type="protein sequence ID" value="KQK93854"/>
    <property type="gene ID" value="SETIT_026362mg"/>
</dbReference>
<dbReference type="EMBL" id="AGNK02004685">
    <property type="status" value="NOT_ANNOTATED_CDS"/>
    <property type="molecule type" value="Genomic_DNA"/>
</dbReference>
<evidence type="ECO:0000259" key="1">
    <source>
        <dbReference type="Pfam" id="PF07762"/>
    </source>
</evidence>
<dbReference type="EnsemblPlants" id="KQK93854">
    <property type="protein sequence ID" value="KQK93854"/>
    <property type="gene ID" value="SETIT_026362mg"/>
</dbReference>
<protein>
    <recommendedName>
        <fullName evidence="1">DUF1618 domain-containing protein</fullName>
    </recommendedName>
</protein>
<gene>
    <name evidence="3" type="primary">LOC101755366</name>
    <name evidence="2" type="ORF">SETIT_8G057500v2</name>
</gene>